<dbReference type="AlphaFoldDB" id="A0A6V7UFC6"/>
<organism evidence="2 3">
    <name type="scientific">Meloidogyne enterolobii</name>
    <name type="common">Root-knot nematode worm</name>
    <name type="synonym">Meloidogyne mayaguensis</name>
    <dbReference type="NCBI Taxonomy" id="390850"/>
    <lineage>
        <taxon>Eukaryota</taxon>
        <taxon>Metazoa</taxon>
        <taxon>Ecdysozoa</taxon>
        <taxon>Nematoda</taxon>
        <taxon>Chromadorea</taxon>
        <taxon>Rhabditida</taxon>
        <taxon>Tylenchina</taxon>
        <taxon>Tylenchomorpha</taxon>
        <taxon>Tylenchoidea</taxon>
        <taxon>Meloidogynidae</taxon>
        <taxon>Meloidogyninae</taxon>
        <taxon>Meloidogyne</taxon>
    </lineage>
</organism>
<protein>
    <submittedName>
        <fullName evidence="2">Uncharacterized protein</fullName>
    </submittedName>
</protein>
<comment type="caution">
    <text evidence="2">The sequence shown here is derived from an EMBL/GenBank/DDBJ whole genome shotgun (WGS) entry which is preliminary data.</text>
</comment>
<name>A0A6V7UFC6_MELEN</name>
<accession>A0A6V7UFC6</accession>
<sequence length="79" mass="9043">MSTKTSIFIIFAICLLVNQCFGFKCPTALPAVCKKLNDCQNDCVKLCECIGHNYDPDYKQQCNDDKKRKSYVSKNCKKH</sequence>
<evidence type="ECO:0000256" key="1">
    <source>
        <dbReference type="SAM" id="SignalP"/>
    </source>
</evidence>
<feature type="chain" id="PRO_5028398424" evidence="1">
    <location>
        <begin position="23"/>
        <end position="79"/>
    </location>
</feature>
<reference evidence="2 3" key="1">
    <citation type="submission" date="2020-08" db="EMBL/GenBank/DDBJ databases">
        <authorList>
            <person name="Koutsovoulos G."/>
            <person name="Danchin GJ E."/>
        </authorList>
    </citation>
    <scope>NUCLEOTIDE SEQUENCE [LARGE SCALE GENOMIC DNA]</scope>
</reference>
<feature type="signal peptide" evidence="1">
    <location>
        <begin position="1"/>
        <end position="22"/>
    </location>
</feature>
<dbReference type="Proteomes" id="UP000580250">
    <property type="component" value="Unassembled WGS sequence"/>
</dbReference>
<dbReference type="EMBL" id="CAJEWN010000060">
    <property type="protein sequence ID" value="CAD2155807.1"/>
    <property type="molecule type" value="Genomic_DNA"/>
</dbReference>
<keyword evidence="1" id="KW-0732">Signal</keyword>
<evidence type="ECO:0000313" key="3">
    <source>
        <dbReference type="Proteomes" id="UP000580250"/>
    </source>
</evidence>
<proteinExistence type="predicted"/>
<gene>
    <name evidence="2" type="ORF">MENT_LOCUS12006</name>
</gene>
<evidence type="ECO:0000313" key="2">
    <source>
        <dbReference type="EMBL" id="CAD2155807.1"/>
    </source>
</evidence>